<sequence length="125" mass="13978">MSTAPQPTAADPVALRAEHDVLAKQLETRRSIDVARRGLYLVFAGLIGTGTSIALAWDRWGRLKPGVVRKVTGQRPLFLYLAMVVTVVLLALAVRALARARRLMREEDALFSRYRAIREVLRLDP</sequence>
<keyword evidence="1" id="KW-0472">Membrane</keyword>
<accession>A0ABM7X453</accession>
<protein>
    <recommendedName>
        <fullName evidence="4">Transmembrane protein</fullName>
    </recommendedName>
</protein>
<gene>
    <name evidence="2" type="ORF">AMOR_55920</name>
</gene>
<dbReference type="Proteomes" id="UP001162891">
    <property type="component" value="Chromosome"/>
</dbReference>
<dbReference type="RefSeq" id="WP_248356954.1">
    <property type="nucleotide sequence ID" value="NZ_AP025591.1"/>
</dbReference>
<keyword evidence="1" id="KW-0812">Transmembrane</keyword>
<organism evidence="2 3">
    <name type="scientific">Anaeromyxobacter oryzae</name>
    <dbReference type="NCBI Taxonomy" id="2918170"/>
    <lineage>
        <taxon>Bacteria</taxon>
        <taxon>Pseudomonadati</taxon>
        <taxon>Myxococcota</taxon>
        <taxon>Myxococcia</taxon>
        <taxon>Myxococcales</taxon>
        <taxon>Cystobacterineae</taxon>
        <taxon>Anaeromyxobacteraceae</taxon>
        <taxon>Anaeromyxobacter</taxon>
    </lineage>
</organism>
<feature type="transmembrane region" description="Helical" evidence="1">
    <location>
        <begin position="77"/>
        <end position="98"/>
    </location>
</feature>
<evidence type="ECO:0000313" key="2">
    <source>
        <dbReference type="EMBL" id="BDG06596.1"/>
    </source>
</evidence>
<keyword evidence="3" id="KW-1185">Reference proteome</keyword>
<evidence type="ECO:0000256" key="1">
    <source>
        <dbReference type="SAM" id="Phobius"/>
    </source>
</evidence>
<dbReference type="EMBL" id="AP025591">
    <property type="protein sequence ID" value="BDG06596.1"/>
    <property type="molecule type" value="Genomic_DNA"/>
</dbReference>
<evidence type="ECO:0008006" key="4">
    <source>
        <dbReference type="Google" id="ProtNLM"/>
    </source>
</evidence>
<keyword evidence="1" id="KW-1133">Transmembrane helix</keyword>
<feature type="transmembrane region" description="Helical" evidence="1">
    <location>
        <begin position="38"/>
        <end position="57"/>
    </location>
</feature>
<name>A0ABM7X453_9BACT</name>
<reference evidence="3" key="1">
    <citation type="journal article" date="2022" name="Int. J. Syst. Evol. Microbiol.">
        <title>Anaeromyxobacter oryzae sp. nov., Anaeromyxobacter diazotrophicus sp. nov. and Anaeromyxobacter paludicola sp. nov., isolated from paddy soils.</title>
        <authorList>
            <person name="Itoh H."/>
            <person name="Xu Z."/>
            <person name="Mise K."/>
            <person name="Masuda Y."/>
            <person name="Ushijima N."/>
            <person name="Hayakawa C."/>
            <person name="Shiratori Y."/>
            <person name="Senoo K."/>
        </authorList>
    </citation>
    <scope>NUCLEOTIDE SEQUENCE [LARGE SCALE GENOMIC DNA]</scope>
    <source>
        <strain evidence="3">Red232</strain>
    </source>
</reference>
<proteinExistence type="predicted"/>
<evidence type="ECO:0000313" key="3">
    <source>
        <dbReference type="Proteomes" id="UP001162891"/>
    </source>
</evidence>